<dbReference type="RefSeq" id="WP_008693646.1">
    <property type="nucleotide sequence ID" value="NZ_ANOG01000246.1"/>
</dbReference>
<gene>
    <name evidence="1" type="ORF">RMSM_01594</name>
</gene>
<dbReference type="Proteomes" id="UP000011991">
    <property type="component" value="Unassembled WGS sequence"/>
</dbReference>
<accession>M5RQ82</accession>
<evidence type="ECO:0000313" key="1">
    <source>
        <dbReference type="EMBL" id="EMI21450.1"/>
    </source>
</evidence>
<dbReference type="EMBL" id="ANOG01000246">
    <property type="protein sequence ID" value="EMI21450.1"/>
    <property type="molecule type" value="Genomic_DNA"/>
</dbReference>
<dbReference type="AlphaFoldDB" id="M5RQ82"/>
<proteinExistence type="predicted"/>
<dbReference type="GO" id="GO:0016787">
    <property type="term" value="F:hydrolase activity"/>
    <property type="evidence" value="ECO:0007669"/>
    <property type="project" value="UniProtKB-KW"/>
</dbReference>
<dbReference type="Gene3D" id="2.60.120.200">
    <property type="match status" value="1"/>
</dbReference>
<keyword evidence="2" id="KW-1185">Reference proteome</keyword>
<feature type="non-terminal residue" evidence="1">
    <location>
        <position position="96"/>
    </location>
</feature>
<keyword evidence="1" id="KW-0378">Hydrolase</keyword>
<organism evidence="1 2">
    <name type="scientific">Rhodopirellula maiorica SM1</name>
    <dbReference type="NCBI Taxonomy" id="1265738"/>
    <lineage>
        <taxon>Bacteria</taxon>
        <taxon>Pseudomonadati</taxon>
        <taxon>Planctomycetota</taxon>
        <taxon>Planctomycetia</taxon>
        <taxon>Pirellulales</taxon>
        <taxon>Pirellulaceae</taxon>
        <taxon>Novipirellula</taxon>
    </lineage>
</organism>
<protein>
    <submittedName>
        <fullName evidence="1">Glycoside hydrolase family protein</fullName>
    </submittedName>
</protein>
<comment type="caution">
    <text evidence="1">The sequence shown here is derived from an EMBL/GenBank/DDBJ whole genome shotgun (WGS) entry which is preliminary data.</text>
</comment>
<reference evidence="1 2" key="1">
    <citation type="journal article" date="2013" name="Mar. Genomics">
        <title>Expression of sulfatases in Rhodopirellula baltica and the diversity of sulfatases in the genus Rhodopirellula.</title>
        <authorList>
            <person name="Wegner C.E."/>
            <person name="Richter-Heitmann T."/>
            <person name="Klindworth A."/>
            <person name="Klockow C."/>
            <person name="Richter M."/>
            <person name="Achstetter T."/>
            <person name="Glockner F.O."/>
            <person name="Harder J."/>
        </authorList>
    </citation>
    <scope>NUCLEOTIDE SEQUENCE [LARGE SCALE GENOMIC DNA]</scope>
    <source>
        <strain evidence="1 2">SM1</strain>
    </source>
</reference>
<evidence type="ECO:0000313" key="2">
    <source>
        <dbReference type="Proteomes" id="UP000011991"/>
    </source>
</evidence>
<dbReference type="SUPFAM" id="SSF49899">
    <property type="entry name" value="Concanavalin A-like lectins/glucanases"/>
    <property type="match status" value="1"/>
</dbReference>
<sequence>MIRRTVAALKMKRKTFHPVGLLAAITCLSIVPAWGQEKVEPQVASAESEMKLVWQDEFDGDSLDYCKWGVEVNAFGGGNSELQIYTDRTENVRVED</sequence>
<name>M5RQ82_9BACT</name>
<dbReference type="InterPro" id="IPR013320">
    <property type="entry name" value="ConA-like_dom_sf"/>
</dbReference>